<dbReference type="CDD" id="cd03230">
    <property type="entry name" value="ABC_DR_subfamily_A"/>
    <property type="match status" value="1"/>
</dbReference>
<dbReference type="PROSITE" id="PS00211">
    <property type="entry name" value="ABC_TRANSPORTER_1"/>
    <property type="match status" value="1"/>
</dbReference>
<evidence type="ECO:0000256" key="4">
    <source>
        <dbReference type="ARBA" id="ARBA00022840"/>
    </source>
</evidence>
<gene>
    <name evidence="7" type="ORF">BJ980_000290</name>
</gene>
<dbReference type="Pfam" id="PF00005">
    <property type="entry name" value="ABC_tran"/>
    <property type="match status" value="1"/>
</dbReference>
<evidence type="ECO:0000256" key="5">
    <source>
        <dbReference type="SAM" id="MobiDB-lite"/>
    </source>
</evidence>
<dbReference type="PANTHER" id="PTHR43335">
    <property type="entry name" value="ABC TRANSPORTER, ATP-BINDING PROTEIN"/>
    <property type="match status" value="1"/>
</dbReference>
<feature type="domain" description="ABC transporter" evidence="6">
    <location>
        <begin position="8"/>
        <end position="234"/>
    </location>
</feature>
<dbReference type="GO" id="GO:0005524">
    <property type="term" value="F:ATP binding"/>
    <property type="evidence" value="ECO:0007669"/>
    <property type="project" value="UniProtKB-KW"/>
</dbReference>
<dbReference type="Proteomes" id="UP000540656">
    <property type="component" value="Unassembled WGS sequence"/>
</dbReference>
<dbReference type="SMART" id="SM00382">
    <property type="entry name" value="AAA"/>
    <property type="match status" value="1"/>
</dbReference>
<accession>A0A7Y9RVH1</accession>
<name>A0A7Y9RVH1_9ACTN</name>
<comment type="caution">
    <text evidence="7">The sequence shown here is derived from an EMBL/GenBank/DDBJ whole genome shotgun (WGS) entry which is preliminary data.</text>
</comment>
<proteinExistence type="inferred from homology"/>
<dbReference type="InterPro" id="IPR017871">
    <property type="entry name" value="ABC_transporter-like_CS"/>
</dbReference>
<sequence>MTKKESLLRVRGLRMAYGEYDVLRGLDFDVAAGSATVLVGRNGVGKSTVLRLVTGVEEPSAGTIELSGAPLDERSALVRAQLAVVMDDMDFFPDLSVVEHLDLIARAHRVESPDEVVDDVLSDVGLVPQAGQLPGSLSSGQRRRLGLASAFVRPRRFLILDEPEQRLDAQGLEWLVGRLVAEKKAGLGILFASHSPVLVDAVADRVVNLDEVMPRDGDAGVAKDQTSDVEEADS</sequence>
<feature type="region of interest" description="Disordered" evidence="5">
    <location>
        <begin position="215"/>
        <end position="234"/>
    </location>
</feature>
<keyword evidence="4" id="KW-0067">ATP-binding</keyword>
<dbReference type="PROSITE" id="PS50893">
    <property type="entry name" value="ABC_TRANSPORTER_2"/>
    <property type="match status" value="1"/>
</dbReference>
<reference evidence="7 8" key="1">
    <citation type="submission" date="2020-07" db="EMBL/GenBank/DDBJ databases">
        <title>Sequencing the genomes of 1000 actinobacteria strains.</title>
        <authorList>
            <person name="Klenk H.-P."/>
        </authorList>
    </citation>
    <scope>NUCLEOTIDE SEQUENCE [LARGE SCALE GENOMIC DNA]</scope>
    <source>
        <strain evidence="7 8">DSM 23819</strain>
    </source>
</reference>
<dbReference type="SUPFAM" id="SSF52540">
    <property type="entry name" value="P-loop containing nucleoside triphosphate hydrolases"/>
    <property type="match status" value="1"/>
</dbReference>
<dbReference type="RefSeq" id="WP_343047621.1">
    <property type="nucleotide sequence ID" value="NZ_JACCAA010000001.1"/>
</dbReference>
<protein>
    <submittedName>
        <fullName evidence="7">ABC-type multidrug transport system ATPase subunit</fullName>
    </submittedName>
</protein>
<evidence type="ECO:0000256" key="1">
    <source>
        <dbReference type="ARBA" id="ARBA00005417"/>
    </source>
</evidence>
<organism evidence="7 8">
    <name type="scientific">Nocardioides daedukensis</name>
    <dbReference type="NCBI Taxonomy" id="634462"/>
    <lineage>
        <taxon>Bacteria</taxon>
        <taxon>Bacillati</taxon>
        <taxon>Actinomycetota</taxon>
        <taxon>Actinomycetes</taxon>
        <taxon>Propionibacteriales</taxon>
        <taxon>Nocardioidaceae</taxon>
        <taxon>Nocardioides</taxon>
    </lineage>
</organism>
<evidence type="ECO:0000259" key="6">
    <source>
        <dbReference type="PROSITE" id="PS50893"/>
    </source>
</evidence>
<evidence type="ECO:0000256" key="2">
    <source>
        <dbReference type="ARBA" id="ARBA00022448"/>
    </source>
</evidence>
<dbReference type="InterPro" id="IPR027417">
    <property type="entry name" value="P-loop_NTPase"/>
</dbReference>
<dbReference type="PANTHER" id="PTHR43335:SF4">
    <property type="entry name" value="ABC TRANSPORTER, ATP-BINDING PROTEIN"/>
    <property type="match status" value="1"/>
</dbReference>
<evidence type="ECO:0000313" key="7">
    <source>
        <dbReference type="EMBL" id="NYG57367.1"/>
    </source>
</evidence>
<dbReference type="Gene3D" id="3.40.50.300">
    <property type="entry name" value="P-loop containing nucleotide triphosphate hydrolases"/>
    <property type="match status" value="1"/>
</dbReference>
<keyword evidence="2" id="KW-0813">Transport</keyword>
<dbReference type="InterPro" id="IPR003593">
    <property type="entry name" value="AAA+_ATPase"/>
</dbReference>
<keyword evidence="3" id="KW-0547">Nucleotide-binding</keyword>
<comment type="similarity">
    <text evidence="1">Belongs to the ABC transporter superfamily.</text>
</comment>
<keyword evidence="8" id="KW-1185">Reference proteome</keyword>
<dbReference type="EMBL" id="JACCAA010000001">
    <property type="protein sequence ID" value="NYG57367.1"/>
    <property type="molecule type" value="Genomic_DNA"/>
</dbReference>
<dbReference type="GO" id="GO:0016887">
    <property type="term" value="F:ATP hydrolysis activity"/>
    <property type="evidence" value="ECO:0007669"/>
    <property type="project" value="InterPro"/>
</dbReference>
<dbReference type="AlphaFoldDB" id="A0A7Y9RVH1"/>
<evidence type="ECO:0000313" key="8">
    <source>
        <dbReference type="Proteomes" id="UP000540656"/>
    </source>
</evidence>
<dbReference type="InterPro" id="IPR003439">
    <property type="entry name" value="ABC_transporter-like_ATP-bd"/>
</dbReference>
<evidence type="ECO:0000256" key="3">
    <source>
        <dbReference type="ARBA" id="ARBA00022741"/>
    </source>
</evidence>